<feature type="non-terminal residue" evidence="2">
    <location>
        <position position="1"/>
    </location>
</feature>
<name>A0ABV0S595_9TELE</name>
<protein>
    <submittedName>
        <fullName evidence="2">Uncharacterized protein</fullName>
    </submittedName>
</protein>
<dbReference type="EMBL" id="JAHRIN010068803">
    <property type="protein sequence ID" value="MEQ2215747.1"/>
    <property type="molecule type" value="Genomic_DNA"/>
</dbReference>
<dbReference type="Proteomes" id="UP001434883">
    <property type="component" value="Unassembled WGS sequence"/>
</dbReference>
<reference evidence="2 3" key="1">
    <citation type="submission" date="2021-06" db="EMBL/GenBank/DDBJ databases">
        <authorList>
            <person name="Palmer J.M."/>
        </authorList>
    </citation>
    <scope>NUCLEOTIDE SEQUENCE [LARGE SCALE GENOMIC DNA]</scope>
    <source>
        <strain evidence="2 3">XC_2019</strain>
        <tissue evidence="2">Muscle</tissue>
    </source>
</reference>
<feature type="compositionally biased region" description="Basic residues" evidence="1">
    <location>
        <begin position="1"/>
        <end position="15"/>
    </location>
</feature>
<comment type="caution">
    <text evidence="2">The sequence shown here is derived from an EMBL/GenBank/DDBJ whole genome shotgun (WGS) entry which is preliminary data.</text>
</comment>
<evidence type="ECO:0000256" key="1">
    <source>
        <dbReference type="SAM" id="MobiDB-lite"/>
    </source>
</evidence>
<organism evidence="2 3">
    <name type="scientific">Xenoophorus captivus</name>
    <dbReference type="NCBI Taxonomy" id="1517983"/>
    <lineage>
        <taxon>Eukaryota</taxon>
        <taxon>Metazoa</taxon>
        <taxon>Chordata</taxon>
        <taxon>Craniata</taxon>
        <taxon>Vertebrata</taxon>
        <taxon>Euteleostomi</taxon>
        <taxon>Actinopterygii</taxon>
        <taxon>Neopterygii</taxon>
        <taxon>Teleostei</taxon>
        <taxon>Neoteleostei</taxon>
        <taxon>Acanthomorphata</taxon>
        <taxon>Ovalentaria</taxon>
        <taxon>Atherinomorphae</taxon>
        <taxon>Cyprinodontiformes</taxon>
        <taxon>Goodeidae</taxon>
        <taxon>Xenoophorus</taxon>
    </lineage>
</organism>
<accession>A0ABV0S595</accession>
<gene>
    <name evidence="2" type="ORF">XENOCAPTIV_005398</name>
</gene>
<proteinExistence type="predicted"/>
<evidence type="ECO:0000313" key="3">
    <source>
        <dbReference type="Proteomes" id="UP001434883"/>
    </source>
</evidence>
<keyword evidence="3" id="KW-1185">Reference proteome</keyword>
<feature type="region of interest" description="Disordered" evidence="1">
    <location>
        <begin position="1"/>
        <end position="28"/>
    </location>
</feature>
<sequence>LMRGSRSRSGSRKNRGYSIGLGHSQSGGMSEEAEDVLLPNSMWRFYFCLAVSIQQN</sequence>
<evidence type="ECO:0000313" key="2">
    <source>
        <dbReference type="EMBL" id="MEQ2215747.1"/>
    </source>
</evidence>